<name>A0A1Y2DV62_9PEZI</name>
<evidence type="ECO:0000313" key="3">
    <source>
        <dbReference type="EMBL" id="ORY63137.1"/>
    </source>
</evidence>
<keyword evidence="4" id="KW-1185">Reference proteome</keyword>
<dbReference type="AlphaFoldDB" id="A0A1Y2DV62"/>
<evidence type="ECO:0000256" key="1">
    <source>
        <dbReference type="ARBA" id="ARBA00004173"/>
    </source>
</evidence>
<dbReference type="GO" id="GO:0005739">
    <property type="term" value="C:mitochondrion"/>
    <property type="evidence" value="ECO:0007669"/>
    <property type="project" value="UniProtKB-SubCell"/>
</dbReference>
<dbReference type="Proteomes" id="UP000193689">
    <property type="component" value="Unassembled WGS sequence"/>
</dbReference>
<evidence type="ECO:0000313" key="4">
    <source>
        <dbReference type="Proteomes" id="UP000193689"/>
    </source>
</evidence>
<protein>
    <recommendedName>
        <fullName evidence="5">Restriction endonuclease type IV Mrr domain-containing protein</fullName>
    </recommendedName>
</protein>
<dbReference type="InterPro" id="IPR011856">
    <property type="entry name" value="tRNA_endonuc-like_dom_sf"/>
</dbReference>
<dbReference type="Gene3D" id="3.40.1350.10">
    <property type="match status" value="1"/>
</dbReference>
<dbReference type="OrthoDB" id="20734at2759"/>
<dbReference type="InterPro" id="IPR018828">
    <property type="entry name" value="RRG7"/>
</dbReference>
<dbReference type="InParanoid" id="A0A1Y2DV62"/>
<dbReference type="PANTHER" id="PTHR28133">
    <property type="entry name" value="REQUIRED FOR RESPIRATORY GROWTH PROTEIN 7, MITOCHONDRIAL"/>
    <property type="match status" value="1"/>
</dbReference>
<accession>A0A1Y2DV62</accession>
<evidence type="ECO:0008006" key="5">
    <source>
        <dbReference type="Google" id="ProtNLM"/>
    </source>
</evidence>
<organism evidence="3 4">
    <name type="scientific">Pseudomassariella vexata</name>
    <dbReference type="NCBI Taxonomy" id="1141098"/>
    <lineage>
        <taxon>Eukaryota</taxon>
        <taxon>Fungi</taxon>
        <taxon>Dikarya</taxon>
        <taxon>Ascomycota</taxon>
        <taxon>Pezizomycotina</taxon>
        <taxon>Sordariomycetes</taxon>
        <taxon>Xylariomycetidae</taxon>
        <taxon>Amphisphaeriales</taxon>
        <taxon>Pseudomassariaceae</taxon>
        <taxon>Pseudomassariella</taxon>
    </lineage>
</organism>
<comment type="caution">
    <text evidence="3">The sequence shown here is derived from an EMBL/GenBank/DDBJ whole genome shotgun (WGS) entry which is preliminary data.</text>
</comment>
<keyword evidence="2" id="KW-0496">Mitochondrion</keyword>
<comment type="subcellular location">
    <subcellularLocation>
        <location evidence="1">Mitochondrion</location>
    </subcellularLocation>
</comment>
<dbReference type="GO" id="GO:0006302">
    <property type="term" value="P:double-strand break repair"/>
    <property type="evidence" value="ECO:0007669"/>
    <property type="project" value="UniProtKB-ARBA"/>
</dbReference>
<dbReference type="InterPro" id="IPR011335">
    <property type="entry name" value="Restrct_endonuc-II-like"/>
</dbReference>
<dbReference type="PANTHER" id="PTHR28133:SF1">
    <property type="entry name" value="REQUIRED FOR RESPIRATORY GROWTH PROTEIN 7, MITOCHONDRIAL"/>
    <property type="match status" value="1"/>
</dbReference>
<dbReference type="Pfam" id="PF10356">
    <property type="entry name" value="RRG7"/>
    <property type="match status" value="1"/>
</dbReference>
<dbReference type="RefSeq" id="XP_040714794.1">
    <property type="nucleotide sequence ID" value="XM_040862150.1"/>
</dbReference>
<sequence>MRRGTLPDASLRYPDSSSLEHHDMATYLAYTARTGLDTGSTTYVGTHFEYTVGMALEKLGFTLRRIGGTSDHGIDLLGTWTVPSAAHPLRVMVQCKVSAQKTSIGPHQVRELEGAFVGAPPGWRGSGVIGFLVTQKTATKGIRDSLGRSRWPMGFISCSPDGKLQQMLWNRRAEDEGLAGLGVGIRLPEEVGNERELALVWQGRPISTSPSS</sequence>
<reference evidence="3 4" key="1">
    <citation type="submission" date="2016-07" db="EMBL/GenBank/DDBJ databases">
        <title>Pervasive Adenine N6-methylation of Active Genes in Fungi.</title>
        <authorList>
            <consortium name="DOE Joint Genome Institute"/>
            <person name="Mondo S.J."/>
            <person name="Dannebaum R.O."/>
            <person name="Kuo R.C."/>
            <person name="Labutti K."/>
            <person name="Haridas S."/>
            <person name="Kuo A."/>
            <person name="Salamov A."/>
            <person name="Ahrendt S.R."/>
            <person name="Lipzen A."/>
            <person name="Sullivan W."/>
            <person name="Andreopoulos W.B."/>
            <person name="Clum A."/>
            <person name="Lindquist E."/>
            <person name="Daum C."/>
            <person name="Ramamoorthy G.K."/>
            <person name="Gryganskyi A."/>
            <person name="Culley D."/>
            <person name="Magnuson J.K."/>
            <person name="James T.Y."/>
            <person name="O'Malley M.A."/>
            <person name="Stajich J.E."/>
            <person name="Spatafora J.W."/>
            <person name="Visel A."/>
            <person name="Grigoriev I.V."/>
        </authorList>
    </citation>
    <scope>NUCLEOTIDE SEQUENCE [LARGE SCALE GENOMIC DNA]</scope>
    <source>
        <strain evidence="3 4">CBS 129021</strain>
    </source>
</reference>
<dbReference type="SUPFAM" id="SSF52980">
    <property type="entry name" value="Restriction endonuclease-like"/>
    <property type="match status" value="1"/>
</dbReference>
<proteinExistence type="predicted"/>
<dbReference type="GeneID" id="63778362"/>
<evidence type="ECO:0000256" key="2">
    <source>
        <dbReference type="ARBA" id="ARBA00023128"/>
    </source>
</evidence>
<dbReference type="GO" id="GO:0003676">
    <property type="term" value="F:nucleic acid binding"/>
    <property type="evidence" value="ECO:0007669"/>
    <property type="project" value="InterPro"/>
</dbReference>
<gene>
    <name evidence="3" type="ORF">BCR38DRAFT_458367</name>
</gene>
<dbReference type="EMBL" id="MCFJ01000008">
    <property type="protein sequence ID" value="ORY63137.1"/>
    <property type="molecule type" value="Genomic_DNA"/>
</dbReference>